<evidence type="ECO:0000313" key="2">
    <source>
        <dbReference type="EMBL" id="GJT90833.1"/>
    </source>
</evidence>
<evidence type="ECO:0000256" key="1">
    <source>
        <dbReference type="SAM" id="MobiDB-lite"/>
    </source>
</evidence>
<gene>
    <name evidence="2" type="ORF">Tco_1079678</name>
</gene>
<evidence type="ECO:0000313" key="3">
    <source>
        <dbReference type="Proteomes" id="UP001151760"/>
    </source>
</evidence>
<proteinExistence type="predicted"/>
<dbReference type="EMBL" id="BQNB010019959">
    <property type="protein sequence ID" value="GJT90833.1"/>
    <property type="molecule type" value="Genomic_DNA"/>
</dbReference>
<sequence>MSFLDVRRSREVRLWHYGTWDGYGRKTTRMYRYYGGLLKMTVSTESRVNLLYWDRLFIARLVVMIEREAKMAREDWGLSMDASDYARLDVMSLRTTVVAQSALISKLQSADQRRQRVISELLSSDHKRQVQLTKTLRLLKGLQIQMVEFQRQHGPAKGPAQPDAPGEAGSSS</sequence>
<comment type="caution">
    <text evidence="2">The sequence shown here is derived from an EMBL/GenBank/DDBJ whole genome shotgun (WGS) entry which is preliminary data.</text>
</comment>
<dbReference type="Proteomes" id="UP001151760">
    <property type="component" value="Unassembled WGS sequence"/>
</dbReference>
<name>A0ABQ5HUK7_9ASTR</name>
<organism evidence="2 3">
    <name type="scientific">Tanacetum coccineum</name>
    <dbReference type="NCBI Taxonomy" id="301880"/>
    <lineage>
        <taxon>Eukaryota</taxon>
        <taxon>Viridiplantae</taxon>
        <taxon>Streptophyta</taxon>
        <taxon>Embryophyta</taxon>
        <taxon>Tracheophyta</taxon>
        <taxon>Spermatophyta</taxon>
        <taxon>Magnoliopsida</taxon>
        <taxon>eudicotyledons</taxon>
        <taxon>Gunneridae</taxon>
        <taxon>Pentapetalae</taxon>
        <taxon>asterids</taxon>
        <taxon>campanulids</taxon>
        <taxon>Asterales</taxon>
        <taxon>Asteraceae</taxon>
        <taxon>Asteroideae</taxon>
        <taxon>Anthemideae</taxon>
        <taxon>Anthemidinae</taxon>
        <taxon>Tanacetum</taxon>
    </lineage>
</organism>
<accession>A0ABQ5HUK7</accession>
<reference evidence="2" key="1">
    <citation type="journal article" date="2022" name="Int. J. Mol. Sci.">
        <title>Draft Genome of Tanacetum Coccineum: Genomic Comparison of Closely Related Tanacetum-Family Plants.</title>
        <authorList>
            <person name="Yamashiro T."/>
            <person name="Shiraishi A."/>
            <person name="Nakayama K."/>
            <person name="Satake H."/>
        </authorList>
    </citation>
    <scope>NUCLEOTIDE SEQUENCE</scope>
</reference>
<feature type="region of interest" description="Disordered" evidence="1">
    <location>
        <begin position="151"/>
        <end position="172"/>
    </location>
</feature>
<reference evidence="2" key="2">
    <citation type="submission" date="2022-01" db="EMBL/GenBank/DDBJ databases">
        <authorList>
            <person name="Yamashiro T."/>
            <person name="Shiraishi A."/>
            <person name="Satake H."/>
            <person name="Nakayama K."/>
        </authorList>
    </citation>
    <scope>NUCLEOTIDE SEQUENCE</scope>
</reference>
<protein>
    <submittedName>
        <fullName evidence="2">Uncharacterized protein</fullName>
    </submittedName>
</protein>
<keyword evidence="3" id="KW-1185">Reference proteome</keyword>